<organism evidence="2 3">
    <name type="scientific">Candidatus Adlerbacteria bacterium RIFCSPLOWO2_01_FULL_54_16</name>
    <dbReference type="NCBI Taxonomy" id="1797244"/>
    <lineage>
        <taxon>Bacteria</taxon>
        <taxon>Candidatus Adleribacteriota</taxon>
    </lineage>
</organism>
<name>A0A1F4Y0K7_9BACT</name>
<feature type="transmembrane region" description="Helical" evidence="1">
    <location>
        <begin position="60"/>
        <end position="81"/>
    </location>
</feature>
<reference evidence="2 3" key="1">
    <citation type="journal article" date="2016" name="Nat. Commun.">
        <title>Thousands of microbial genomes shed light on interconnected biogeochemical processes in an aquifer system.</title>
        <authorList>
            <person name="Anantharaman K."/>
            <person name="Brown C.T."/>
            <person name="Hug L.A."/>
            <person name="Sharon I."/>
            <person name="Castelle C.J."/>
            <person name="Probst A.J."/>
            <person name="Thomas B.C."/>
            <person name="Singh A."/>
            <person name="Wilkins M.J."/>
            <person name="Karaoz U."/>
            <person name="Brodie E.L."/>
            <person name="Williams K.H."/>
            <person name="Hubbard S.S."/>
            <person name="Banfield J.F."/>
        </authorList>
    </citation>
    <scope>NUCLEOTIDE SEQUENCE [LARGE SCALE GENOMIC DNA]</scope>
</reference>
<dbReference type="Gene3D" id="1.20.1280.290">
    <property type="match status" value="1"/>
</dbReference>
<evidence type="ECO:0000256" key="1">
    <source>
        <dbReference type="SAM" id="Phobius"/>
    </source>
</evidence>
<feature type="transmembrane region" description="Helical" evidence="1">
    <location>
        <begin position="34"/>
        <end position="54"/>
    </location>
</feature>
<evidence type="ECO:0000313" key="2">
    <source>
        <dbReference type="EMBL" id="OGC87469.1"/>
    </source>
</evidence>
<keyword evidence="1" id="KW-0472">Membrane</keyword>
<gene>
    <name evidence="2" type="ORF">A3B33_02355</name>
</gene>
<proteinExistence type="predicted"/>
<protein>
    <submittedName>
        <fullName evidence="2">Uncharacterized protein</fullName>
    </submittedName>
</protein>
<dbReference type="AlphaFoldDB" id="A0A1F4Y0K7"/>
<comment type="caution">
    <text evidence="2">The sequence shown here is derived from an EMBL/GenBank/DDBJ whole genome shotgun (WGS) entry which is preliminary data.</text>
</comment>
<keyword evidence="1" id="KW-0812">Transmembrane</keyword>
<accession>A0A1F4Y0K7</accession>
<dbReference type="Proteomes" id="UP000176943">
    <property type="component" value="Unassembled WGS sequence"/>
</dbReference>
<evidence type="ECO:0000313" key="3">
    <source>
        <dbReference type="Proteomes" id="UP000176943"/>
    </source>
</evidence>
<feature type="transmembrane region" description="Helical" evidence="1">
    <location>
        <begin position="93"/>
        <end position="111"/>
    </location>
</feature>
<keyword evidence="1" id="KW-1133">Transmembrane helix</keyword>
<dbReference type="EMBL" id="MEWY01000002">
    <property type="protein sequence ID" value="OGC87469.1"/>
    <property type="molecule type" value="Genomic_DNA"/>
</dbReference>
<sequence>MKSVLHHLHLRKRGAHNTEPFPSKNAGIRLLDNVATAAGVIGPVMALPQIYQIYFLHNAAGVSALSWTAFGILNIPFILYGFVHKDRLILRTYILWCAVNLTVAFGAVFYGS</sequence>